<gene>
    <name evidence="4" type="ORF">LLUT_LOCUS1102</name>
</gene>
<evidence type="ECO:0000256" key="3">
    <source>
        <dbReference type="ARBA" id="ARBA00023315"/>
    </source>
</evidence>
<dbReference type="Gene3D" id="3.30.559.10">
    <property type="entry name" value="Chloramphenicol acetyltransferase-like domain"/>
    <property type="match status" value="2"/>
</dbReference>
<dbReference type="EMBL" id="CAXHTB010000001">
    <property type="protein sequence ID" value="CAL0300042.1"/>
    <property type="molecule type" value="Genomic_DNA"/>
</dbReference>
<dbReference type="Pfam" id="PF02458">
    <property type="entry name" value="Transferase"/>
    <property type="match status" value="1"/>
</dbReference>
<dbReference type="GO" id="GO:0016747">
    <property type="term" value="F:acyltransferase activity, transferring groups other than amino-acyl groups"/>
    <property type="evidence" value="ECO:0007669"/>
    <property type="project" value="UniProtKB-ARBA"/>
</dbReference>
<dbReference type="AlphaFoldDB" id="A0AAV1VT02"/>
<dbReference type="InterPro" id="IPR023213">
    <property type="entry name" value="CAT-like_dom_sf"/>
</dbReference>
<evidence type="ECO:0000313" key="4">
    <source>
        <dbReference type="EMBL" id="CAL0300042.1"/>
    </source>
</evidence>
<organism evidence="4 5">
    <name type="scientific">Lupinus luteus</name>
    <name type="common">European yellow lupine</name>
    <dbReference type="NCBI Taxonomy" id="3873"/>
    <lineage>
        <taxon>Eukaryota</taxon>
        <taxon>Viridiplantae</taxon>
        <taxon>Streptophyta</taxon>
        <taxon>Embryophyta</taxon>
        <taxon>Tracheophyta</taxon>
        <taxon>Spermatophyta</taxon>
        <taxon>Magnoliopsida</taxon>
        <taxon>eudicotyledons</taxon>
        <taxon>Gunneridae</taxon>
        <taxon>Pentapetalae</taxon>
        <taxon>rosids</taxon>
        <taxon>fabids</taxon>
        <taxon>Fabales</taxon>
        <taxon>Fabaceae</taxon>
        <taxon>Papilionoideae</taxon>
        <taxon>50 kb inversion clade</taxon>
        <taxon>genistoids sensu lato</taxon>
        <taxon>core genistoids</taxon>
        <taxon>Genisteae</taxon>
        <taxon>Lupinus</taxon>
    </lineage>
</organism>
<proteinExistence type="inferred from homology"/>
<dbReference type="InterPro" id="IPR050898">
    <property type="entry name" value="Plant_acyltransferase"/>
</dbReference>
<keyword evidence="2" id="KW-0808">Transferase</keyword>
<dbReference type="PANTHER" id="PTHR31147">
    <property type="entry name" value="ACYL TRANSFERASE 4"/>
    <property type="match status" value="1"/>
</dbReference>
<evidence type="ECO:0000313" key="5">
    <source>
        <dbReference type="Proteomes" id="UP001497480"/>
    </source>
</evidence>
<name>A0AAV1VT02_LUPLU</name>
<evidence type="ECO:0008006" key="6">
    <source>
        <dbReference type="Google" id="ProtNLM"/>
    </source>
</evidence>
<comment type="similarity">
    <text evidence="1">Belongs to the plant acyltransferase family.</text>
</comment>
<keyword evidence="3" id="KW-0012">Acyltransferase</keyword>
<dbReference type="PANTHER" id="PTHR31147:SF66">
    <property type="entry name" value="OS05G0315700 PROTEIN"/>
    <property type="match status" value="1"/>
</dbReference>
<comment type="caution">
    <text evidence="4">The sequence shown here is derived from an EMBL/GenBank/DDBJ whole genome shotgun (WGS) entry which is preliminary data.</text>
</comment>
<protein>
    <recommendedName>
        <fullName evidence="6">Benzyl alcohol O-benzoyltransferase</fullName>
    </recommendedName>
</protein>
<dbReference type="FunFam" id="3.30.559.10:FF:000015">
    <property type="entry name" value="Spermidine hydroxycinnamoyl transferase"/>
    <property type="match status" value="1"/>
</dbReference>
<sequence length="457" mass="51133">MAFSQDMAGPPCLIFTVRRHQAEYVTPAKPTPHEIKPLSDIDDQQGLRIQIPFVQIYRNKPSMEGKDPVEVIRQALAQTLVFYYPFAGRLREGADRKLMVDCNGEGVLFIEADADVTLDQFGDALQPPFPCFEELLYDVPGSEGILHTPLLLIQVTRLKCGGFIVGMRFNHTMVDGAGILQFMTALSEMARCLHEPSILPVWDRELLCARDPPRITCNHREYEEVPSTDSTTIPSSDDDDDLVHKSFFFGPNEMAGIHGLLPTHFGRCTNFEVLTAYVWRCRTKALQLESHEVVRMMCIVNARSKFNPPLPVGYYGNCIAYPAAVTEVGKLSENSFEYAVELIKKTKAEVTEEYMHSLADLMVIKRRPLFTIAGTSIVSDVTRMGYTNVDFGWGKSLYGGQAKAGAGSFFGANYHVSSKNSRGEDGVVVLICLPTKVMKRFAKELVRGLFDRQTKHT</sequence>
<accession>A0AAV1VT02</accession>
<evidence type="ECO:0000256" key="1">
    <source>
        <dbReference type="ARBA" id="ARBA00009861"/>
    </source>
</evidence>
<dbReference type="Proteomes" id="UP001497480">
    <property type="component" value="Unassembled WGS sequence"/>
</dbReference>
<evidence type="ECO:0000256" key="2">
    <source>
        <dbReference type="ARBA" id="ARBA00022679"/>
    </source>
</evidence>
<keyword evidence="5" id="KW-1185">Reference proteome</keyword>
<reference evidence="4 5" key="1">
    <citation type="submission" date="2024-03" db="EMBL/GenBank/DDBJ databases">
        <authorList>
            <person name="Martinez-Hernandez J."/>
        </authorList>
    </citation>
    <scope>NUCLEOTIDE SEQUENCE [LARGE SCALE GENOMIC DNA]</scope>
</reference>